<dbReference type="GeneID" id="98052357"/>
<keyword evidence="3" id="KW-1185">Reference proteome</keyword>
<dbReference type="AlphaFoldDB" id="A0A852W8W3"/>
<gene>
    <name evidence="2" type="ORF">HDA37_002601</name>
</gene>
<dbReference type="InterPro" id="IPR037473">
    <property type="entry name" value="Lcp-like"/>
</dbReference>
<name>A0A852W8W3_PSEA5</name>
<evidence type="ECO:0000313" key="2">
    <source>
        <dbReference type="EMBL" id="NYG02316.1"/>
    </source>
</evidence>
<proteinExistence type="predicted"/>
<organism evidence="2 3">
    <name type="scientific">Pseudonocardia alni</name>
    <name type="common">Amycolata alni</name>
    <dbReference type="NCBI Taxonomy" id="33907"/>
    <lineage>
        <taxon>Bacteria</taxon>
        <taxon>Bacillati</taxon>
        <taxon>Actinomycetota</taxon>
        <taxon>Actinomycetes</taxon>
        <taxon>Pseudonocardiales</taxon>
        <taxon>Pseudonocardiaceae</taxon>
        <taxon>Pseudonocardia</taxon>
    </lineage>
</organism>
<feature type="domain" description="ER-bound oxygenase mpaB/mpaB'/Rubber oxygenase catalytic" evidence="1">
    <location>
        <begin position="163"/>
        <end position="365"/>
    </location>
</feature>
<evidence type="ECO:0000313" key="3">
    <source>
        <dbReference type="Proteomes" id="UP000549695"/>
    </source>
</evidence>
<dbReference type="Proteomes" id="UP000549695">
    <property type="component" value="Unassembled WGS sequence"/>
</dbReference>
<reference evidence="2 3" key="1">
    <citation type="submission" date="2020-07" db="EMBL/GenBank/DDBJ databases">
        <title>Sequencing the genomes of 1000 actinobacteria strains.</title>
        <authorList>
            <person name="Klenk H.-P."/>
        </authorList>
    </citation>
    <scope>NUCLEOTIDE SEQUENCE [LARGE SCALE GENOMIC DNA]</scope>
    <source>
        <strain evidence="2 3">DSM 44749</strain>
    </source>
</reference>
<dbReference type="EMBL" id="JACCCZ010000001">
    <property type="protein sequence ID" value="NYG02316.1"/>
    <property type="molecule type" value="Genomic_DNA"/>
</dbReference>
<evidence type="ECO:0000259" key="1">
    <source>
        <dbReference type="Pfam" id="PF09995"/>
    </source>
</evidence>
<accession>A0A852W8W3</accession>
<dbReference type="PANTHER" id="PTHR37539:SF1">
    <property type="entry name" value="ER-BOUND OXYGENASE MPAB_MPAB'_RUBBER OXYGENASE CATALYTIC DOMAIN-CONTAINING PROTEIN"/>
    <property type="match status" value="1"/>
</dbReference>
<sequence>MLAEPPVAPRRFRSAPERAARIARPLGLVAGVRDPDPALLAEIGRRMFTRDETGAALARAMGRDRDEAGRAGTGRVTMRALHTALAAGAAPADAPPALRDFLAAVTPDPDWLDRDLLERGARAYRRLGRSRDDVLLGLSLIGGYRYGGPTELLVRTGGLTGAGAMRRLGETQAWAFAVSRPGGMVPGGAGWAATLHVRAMHALVAERFERGDRYDVAGHGLPINQADAAATLGLFSSTAILGCRLLGRHVPRADGDAIMHLWRYVGWLMGVDDDWLFDTERAQNAFNHHVVLAQGDVTPAGPLLAGALVEGLRSERTGGPADRFRGAWERRRLLSLLRVFLRAEGLRDLDLPVTAAWMWPSQVLRNLVESLLVARTARGRRWLERRSDRRVEADLARRFGRETPGPRDLAA</sequence>
<dbReference type="GO" id="GO:0016491">
    <property type="term" value="F:oxidoreductase activity"/>
    <property type="evidence" value="ECO:0007669"/>
    <property type="project" value="InterPro"/>
</dbReference>
<dbReference type="Pfam" id="PF09995">
    <property type="entry name" value="MPAB_Lcp_cat"/>
    <property type="match status" value="1"/>
</dbReference>
<dbReference type="PANTHER" id="PTHR37539">
    <property type="entry name" value="SECRETED PROTEIN-RELATED"/>
    <property type="match status" value="1"/>
</dbReference>
<dbReference type="InterPro" id="IPR018713">
    <property type="entry name" value="MPAB/Lcp_cat_dom"/>
</dbReference>
<protein>
    <recommendedName>
        <fullName evidence="1">ER-bound oxygenase mpaB/mpaB'/Rubber oxygenase catalytic domain-containing protein</fullName>
    </recommendedName>
</protein>
<dbReference type="RefSeq" id="WP_179761232.1">
    <property type="nucleotide sequence ID" value="NZ_BAAAJZ010000001.1"/>
</dbReference>
<comment type="caution">
    <text evidence="2">The sequence shown here is derived from an EMBL/GenBank/DDBJ whole genome shotgun (WGS) entry which is preliminary data.</text>
</comment>